<evidence type="ECO:0000256" key="4">
    <source>
        <dbReference type="ARBA" id="ARBA00023136"/>
    </source>
</evidence>
<keyword evidence="8" id="KW-1185">Reference proteome</keyword>
<dbReference type="STRING" id="45354.A0A1L0DJW2"/>
<dbReference type="PANTHER" id="PTHR31679">
    <property type="entry name" value="PEROXISOMAL MEMBRANE PROTEIN PEX30-RELATED"/>
    <property type="match status" value="1"/>
</dbReference>
<evidence type="ECO:0000313" key="7">
    <source>
        <dbReference type="EMBL" id="SGZ56828.1"/>
    </source>
</evidence>
<dbReference type="Pfam" id="PF06398">
    <property type="entry name" value="Pex24p"/>
    <property type="match status" value="1"/>
</dbReference>
<feature type="transmembrane region" description="Helical" evidence="5">
    <location>
        <begin position="175"/>
        <end position="197"/>
    </location>
</feature>
<evidence type="ECO:0000256" key="3">
    <source>
        <dbReference type="ARBA" id="ARBA00022989"/>
    </source>
</evidence>
<name>A0A1L0DJW2_9ASCO</name>
<feature type="transmembrane region" description="Helical" evidence="5">
    <location>
        <begin position="32"/>
        <end position="50"/>
    </location>
</feature>
<dbReference type="InterPro" id="IPR052646">
    <property type="entry name" value="Peroxisomal_PEX28-32"/>
</dbReference>
<keyword evidence="3 5" id="KW-1133">Transmembrane helix</keyword>
<evidence type="ECO:0000256" key="1">
    <source>
        <dbReference type="ARBA" id="ARBA00004127"/>
    </source>
</evidence>
<evidence type="ECO:0000256" key="5">
    <source>
        <dbReference type="SAM" id="Phobius"/>
    </source>
</evidence>
<evidence type="ECO:0000256" key="2">
    <source>
        <dbReference type="ARBA" id="ARBA00022692"/>
    </source>
</evidence>
<dbReference type="EMBL" id="LT635761">
    <property type="protein sequence ID" value="SGZ56828.1"/>
    <property type="molecule type" value="Genomic_DNA"/>
</dbReference>
<dbReference type="InterPro" id="IPR010482">
    <property type="entry name" value="TECPR1-like_DysF"/>
</dbReference>
<dbReference type="SMART" id="SM00693">
    <property type="entry name" value="DysFN"/>
    <property type="match status" value="1"/>
</dbReference>
<feature type="transmembrane region" description="Helical" evidence="5">
    <location>
        <begin position="62"/>
        <end position="78"/>
    </location>
</feature>
<dbReference type="PANTHER" id="PTHR31679:SF2">
    <property type="entry name" value="PEROXISOMAL MEMBRANE PROTEIN PEX30-RELATED"/>
    <property type="match status" value="1"/>
</dbReference>
<gene>
    <name evidence="7" type="ORF">SAMEA4029010_CIC11G00000005363</name>
</gene>
<reference evidence="7 8" key="1">
    <citation type="submission" date="2016-10" db="EMBL/GenBank/DDBJ databases">
        <authorList>
            <person name="de Groot N.N."/>
        </authorList>
    </citation>
    <scope>NUCLEOTIDE SEQUENCE [LARGE SCALE GENOMIC DNA]</scope>
    <source>
        <strain evidence="7 8">CBS 141442</strain>
    </source>
</reference>
<keyword evidence="2 5" id="KW-0812">Transmembrane</keyword>
<dbReference type="GO" id="GO:0005778">
    <property type="term" value="C:peroxisomal membrane"/>
    <property type="evidence" value="ECO:0007669"/>
    <property type="project" value="UniProtKB-ARBA"/>
</dbReference>
<sequence length="405" mass="47843">MSDEVVFALFEPSEAKLLTSTSQTKLLVENPILASALSNIFPYLLFFDYFLEVITWTNGDPYQNCLLVVSYSVLVLYWQTLKYWIVPMLMSLVFSSVVWTTNSVMQDAKYGERPTLDEVLLTLHNITVRFELFLRPAKHLQLTRQNSYKMLIGVLLATPLQLVLTNTILSPRRYLWVMGLFFLTFHSPWSFAIRRLIWRSVYVRRVAYYLTGLDIRTARNDDLLCKRAGHSTISRTHSAATTDIEELTESRVPASDKVKMVNNFTILRKVIMSPTQLRQTVRFDILENERRWIGLGWSKLLLPSERASFCYESLMMSAPDPWLETEFRFPVFENDLYTYLWQWMDDKWSIDQEFNRSRYKSGWVYYDTNWKRPAYQDGFSRYTRTRKWTRRAILLIDKQAEVLDG</sequence>
<dbReference type="InterPro" id="IPR006614">
    <property type="entry name" value="Peroxin/Ferlin"/>
</dbReference>
<dbReference type="GO" id="GO:0012505">
    <property type="term" value="C:endomembrane system"/>
    <property type="evidence" value="ECO:0007669"/>
    <property type="project" value="UniProtKB-SubCell"/>
</dbReference>
<organism evidence="7 8">
    <name type="scientific">Sungouiella intermedia</name>
    <dbReference type="NCBI Taxonomy" id="45354"/>
    <lineage>
        <taxon>Eukaryota</taxon>
        <taxon>Fungi</taxon>
        <taxon>Dikarya</taxon>
        <taxon>Ascomycota</taxon>
        <taxon>Saccharomycotina</taxon>
        <taxon>Pichiomycetes</taxon>
        <taxon>Metschnikowiaceae</taxon>
        <taxon>Sungouiella</taxon>
    </lineage>
</organism>
<evidence type="ECO:0000313" key="8">
    <source>
        <dbReference type="Proteomes" id="UP000182334"/>
    </source>
</evidence>
<feature type="transmembrane region" description="Helical" evidence="5">
    <location>
        <begin position="84"/>
        <end position="105"/>
    </location>
</feature>
<evidence type="ECO:0000259" key="6">
    <source>
        <dbReference type="SMART" id="SM00693"/>
    </source>
</evidence>
<dbReference type="Proteomes" id="UP000182334">
    <property type="component" value="Chromosome VI"/>
</dbReference>
<feature type="domain" description="Peroxin/Ferlin" evidence="6">
    <location>
        <begin position="278"/>
        <end position="351"/>
    </location>
</feature>
<dbReference type="AlphaFoldDB" id="A0A1L0DJW2"/>
<keyword evidence="4 5" id="KW-0472">Membrane</keyword>
<comment type="subcellular location">
    <subcellularLocation>
        <location evidence="1">Endomembrane system</location>
        <topology evidence="1">Multi-pass membrane protein</topology>
    </subcellularLocation>
</comment>
<proteinExistence type="predicted"/>
<dbReference type="OrthoDB" id="5586090at2759"/>
<feature type="transmembrane region" description="Helical" evidence="5">
    <location>
        <begin position="148"/>
        <end position="169"/>
    </location>
</feature>
<dbReference type="GO" id="GO:0007031">
    <property type="term" value="P:peroxisome organization"/>
    <property type="evidence" value="ECO:0007669"/>
    <property type="project" value="TreeGrafter"/>
</dbReference>
<protein>
    <submittedName>
        <fullName evidence="7">CIC11C00000005363</fullName>
    </submittedName>
</protein>
<accession>A0A1L0DJW2</accession>